<dbReference type="EMBL" id="UZAD01013689">
    <property type="protein sequence ID" value="VDN95656.1"/>
    <property type="molecule type" value="Genomic_DNA"/>
</dbReference>
<feature type="domain" description="Bridge-like lipid transfer protein family member 1 C-terminal" evidence="1">
    <location>
        <begin position="70"/>
        <end position="158"/>
    </location>
</feature>
<dbReference type="Pfam" id="PF25040">
    <property type="entry name" value="BLTP1_C"/>
    <property type="match status" value="1"/>
</dbReference>
<gene>
    <name evidence="2" type="ORF">BPAG_LOCUS14471</name>
</gene>
<dbReference type="GO" id="GO:0098793">
    <property type="term" value="C:presynapse"/>
    <property type="evidence" value="ECO:0007669"/>
    <property type="project" value="GOC"/>
</dbReference>
<name>A0A0N4TZS3_BRUPA</name>
<evidence type="ECO:0000313" key="3">
    <source>
        <dbReference type="Proteomes" id="UP000278627"/>
    </source>
</evidence>
<reference evidence="2 3" key="2">
    <citation type="submission" date="2018-11" db="EMBL/GenBank/DDBJ databases">
        <authorList>
            <consortium name="Pathogen Informatics"/>
        </authorList>
    </citation>
    <scope>NUCLEOTIDE SEQUENCE [LARGE SCALE GENOMIC DNA]</scope>
</reference>
<dbReference type="AlphaFoldDB" id="A0A0N4TZS3"/>
<keyword evidence="3" id="KW-1185">Reference proteome</keyword>
<evidence type="ECO:0000259" key="1">
    <source>
        <dbReference type="Pfam" id="PF25040"/>
    </source>
</evidence>
<evidence type="ECO:0000313" key="2">
    <source>
        <dbReference type="EMBL" id="VDN95656.1"/>
    </source>
</evidence>
<protein>
    <submittedName>
        <fullName evidence="4">Fmp27_GFWDK domain-containing protein</fullName>
    </submittedName>
</protein>
<dbReference type="InterPro" id="IPR033616">
    <property type="entry name" value="BLTP1"/>
</dbReference>
<dbReference type="Proteomes" id="UP000278627">
    <property type="component" value="Unassembled WGS sequence"/>
</dbReference>
<proteinExistence type="predicted"/>
<sequence length="288" mass="32979">MDLLLRLPSLKLVASAHNDTINNEFDISLSLQSFSVCFYNPHQPSPLDAFALTLDNFTVGISRTSIFLPDNSHLKIACTIDIDQATFTYDMRKLSQLIAFPGPWYRRRIAQRFLLKNEQLSKTQSIGAGRSFSKRTRKMMDKLMLEASINIYWNSFKAKIQMSSAMGDTNWLIDKISTKIIFSLQPFVERRLNIYFGVSFLEQEAKGGAISGSLQIANAAINFSWISLCNQPTSFSSKINFNELKIQIIWMGRVVIVVLIDQSSLLLNDEWKLYNDHDEKVFFKNLNH</sequence>
<dbReference type="PANTHER" id="PTHR31640:SF1">
    <property type="entry name" value="BRIDGE-LIKE LIPID TRANSFER PROTEIN FAMILY MEMBER 1"/>
    <property type="match status" value="1"/>
</dbReference>
<dbReference type="PANTHER" id="PTHR31640">
    <property type="entry name" value="TRANSMEMBRANE PROTEIN KIAA1109"/>
    <property type="match status" value="1"/>
</dbReference>
<dbReference type="InterPro" id="IPR056742">
    <property type="entry name" value="BLTP1_C"/>
</dbReference>
<accession>A0A0N4TZS3</accession>
<dbReference type="WBParaSite" id="BPAG_0001454301-mRNA-1">
    <property type="protein sequence ID" value="BPAG_0001454301-mRNA-1"/>
    <property type="gene ID" value="BPAG_0001454301"/>
</dbReference>
<evidence type="ECO:0000313" key="4">
    <source>
        <dbReference type="WBParaSite" id="BPAG_0001454301-mRNA-1"/>
    </source>
</evidence>
<dbReference type="GO" id="GO:0048488">
    <property type="term" value="P:synaptic vesicle endocytosis"/>
    <property type="evidence" value="ECO:0007669"/>
    <property type="project" value="TreeGrafter"/>
</dbReference>
<reference evidence="4" key="1">
    <citation type="submission" date="2017-02" db="UniProtKB">
        <authorList>
            <consortium name="WormBaseParasite"/>
        </authorList>
    </citation>
    <scope>IDENTIFICATION</scope>
</reference>
<organism evidence="4">
    <name type="scientific">Brugia pahangi</name>
    <name type="common">Filarial nematode worm</name>
    <dbReference type="NCBI Taxonomy" id="6280"/>
    <lineage>
        <taxon>Eukaryota</taxon>
        <taxon>Metazoa</taxon>
        <taxon>Ecdysozoa</taxon>
        <taxon>Nematoda</taxon>
        <taxon>Chromadorea</taxon>
        <taxon>Rhabditida</taxon>
        <taxon>Spirurina</taxon>
        <taxon>Spiruromorpha</taxon>
        <taxon>Filarioidea</taxon>
        <taxon>Onchocercidae</taxon>
        <taxon>Brugia</taxon>
    </lineage>
</organism>